<dbReference type="GO" id="GO:0005524">
    <property type="term" value="F:ATP binding"/>
    <property type="evidence" value="ECO:0007669"/>
    <property type="project" value="UniProtKB-UniRule"/>
</dbReference>
<feature type="transmembrane region" description="Helical" evidence="14">
    <location>
        <begin position="107"/>
        <end position="129"/>
    </location>
</feature>
<keyword evidence="3 14" id="KW-0645">Protease</keyword>
<feature type="binding site" evidence="14">
    <location>
        <position position="425"/>
    </location>
    <ligand>
        <name>Zn(2+)</name>
        <dbReference type="ChEBI" id="CHEBI:29105"/>
        <note>catalytic</note>
    </ligand>
</feature>
<evidence type="ECO:0000256" key="2">
    <source>
        <dbReference type="ARBA" id="ARBA00010044"/>
    </source>
</evidence>
<keyword evidence="8 14" id="KW-0862">Zinc</keyword>
<dbReference type="EC" id="3.4.24.-" evidence="14"/>
<keyword evidence="14" id="KW-1003">Cell membrane</keyword>
<dbReference type="FunFam" id="3.40.50.300:FF:000001">
    <property type="entry name" value="ATP-dependent zinc metalloprotease FtsH"/>
    <property type="match status" value="1"/>
</dbReference>
<evidence type="ECO:0000256" key="9">
    <source>
        <dbReference type="ARBA" id="ARBA00022840"/>
    </source>
</evidence>
<dbReference type="InterPro" id="IPR037219">
    <property type="entry name" value="Peptidase_M41-like"/>
</dbReference>
<dbReference type="InterPro" id="IPR011546">
    <property type="entry name" value="Pept_M41_FtsH_extracell"/>
</dbReference>
<evidence type="ECO:0000256" key="3">
    <source>
        <dbReference type="ARBA" id="ARBA00022670"/>
    </source>
</evidence>
<dbReference type="EMBL" id="UXAV01000014">
    <property type="protein sequence ID" value="VDC18875.1"/>
    <property type="molecule type" value="Genomic_DNA"/>
</dbReference>
<evidence type="ECO:0000256" key="11">
    <source>
        <dbReference type="ARBA" id="ARBA00023049"/>
    </source>
</evidence>
<protein>
    <recommendedName>
        <fullName evidence="14">ATP-dependent zinc metalloprotease FtsH</fullName>
        <ecNumber evidence="14">3.4.24.-</ecNumber>
    </recommendedName>
</protein>
<dbReference type="Pfam" id="PF17862">
    <property type="entry name" value="AAA_lid_3"/>
    <property type="match status" value="1"/>
</dbReference>
<dbReference type="Proteomes" id="UP000270468">
    <property type="component" value="Unassembled WGS sequence"/>
</dbReference>
<feature type="compositionally biased region" description="Basic and acidic residues" evidence="16">
    <location>
        <begin position="603"/>
        <end position="617"/>
    </location>
</feature>
<keyword evidence="4 14" id="KW-0812">Transmembrane</keyword>
<dbReference type="Pfam" id="PF00004">
    <property type="entry name" value="AAA"/>
    <property type="match status" value="1"/>
</dbReference>
<dbReference type="Pfam" id="PF01434">
    <property type="entry name" value="Peptidase_M41"/>
    <property type="match status" value="1"/>
</dbReference>
<comment type="cofactor">
    <cofactor evidence="14">
        <name>Zn(2+)</name>
        <dbReference type="ChEBI" id="CHEBI:29105"/>
    </cofactor>
    <text evidence="14">Binds 1 zinc ion per subunit.</text>
</comment>
<dbReference type="HAMAP" id="MF_01458">
    <property type="entry name" value="FtsH"/>
    <property type="match status" value="1"/>
</dbReference>
<name>A0A3P5W6C2_9BACL</name>
<evidence type="ECO:0000256" key="7">
    <source>
        <dbReference type="ARBA" id="ARBA00022801"/>
    </source>
</evidence>
<evidence type="ECO:0000313" key="19">
    <source>
        <dbReference type="Proteomes" id="UP000270468"/>
    </source>
</evidence>
<dbReference type="FunFam" id="1.20.58.760:FF:000001">
    <property type="entry name" value="ATP-dependent zinc metalloprotease FtsH"/>
    <property type="match status" value="1"/>
</dbReference>
<dbReference type="InterPro" id="IPR005936">
    <property type="entry name" value="FtsH"/>
</dbReference>
<dbReference type="InterPro" id="IPR003959">
    <property type="entry name" value="ATPase_AAA_core"/>
</dbReference>
<dbReference type="GO" id="GO:0006508">
    <property type="term" value="P:proteolysis"/>
    <property type="evidence" value="ECO:0007669"/>
    <property type="project" value="UniProtKB-KW"/>
</dbReference>
<dbReference type="SUPFAM" id="SSF140990">
    <property type="entry name" value="FtsH protease domain-like"/>
    <property type="match status" value="1"/>
</dbReference>
<dbReference type="PANTHER" id="PTHR23076:SF113">
    <property type="entry name" value="ATP-DEPENDENT ZINC METALLOPROTEASE FTSH 1, CHLOROPLASTIC-RELATED"/>
    <property type="match status" value="1"/>
</dbReference>
<dbReference type="GO" id="GO:0030163">
    <property type="term" value="P:protein catabolic process"/>
    <property type="evidence" value="ECO:0007669"/>
    <property type="project" value="UniProtKB-UniRule"/>
</dbReference>
<evidence type="ECO:0000256" key="8">
    <source>
        <dbReference type="ARBA" id="ARBA00022833"/>
    </source>
</evidence>
<comment type="similarity">
    <text evidence="2 14">In the C-terminal section; belongs to the peptidase M41 family.</text>
</comment>
<comment type="function">
    <text evidence="14">Acts as a processive, ATP-dependent zinc metallopeptidase for both cytoplasmic and membrane proteins. Plays a role in the quality control of integral membrane proteins.</text>
</comment>
<evidence type="ECO:0000256" key="10">
    <source>
        <dbReference type="ARBA" id="ARBA00022989"/>
    </source>
</evidence>
<dbReference type="NCBIfam" id="TIGR01241">
    <property type="entry name" value="FtsH_fam"/>
    <property type="match status" value="1"/>
</dbReference>
<dbReference type="Gene3D" id="3.30.720.210">
    <property type="match status" value="1"/>
</dbReference>
<evidence type="ECO:0000256" key="14">
    <source>
        <dbReference type="HAMAP-Rule" id="MF_01458"/>
    </source>
</evidence>
<comment type="similarity">
    <text evidence="15">Belongs to the AAA ATPase family.</text>
</comment>
<dbReference type="OrthoDB" id="9809379at2"/>
<proteinExistence type="inferred from homology"/>
<comment type="caution">
    <text evidence="14">Lacks conserved residue(s) required for the propagation of feature annotation.</text>
</comment>
<keyword evidence="19" id="KW-1185">Reference proteome</keyword>
<dbReference type="CDD" id="cd19501">
    <property type="entry name" value="RecA-like_FtsH"/>
    <property type="match status" value="1"/>
</dbReference>
<dbReference type="SMART" id="SM00382">
    <property type="entry name" value="AAA"/>
    <property type="match status" value="1"/>
</dbReference>
<evidence type="ECO:0000256" key="13">
    <source>
        <dbReference type="ARBA" id="ARBA00061570"/>
    </source>
</evidence>
<comment type="subunit">
    <text evidence="14">Homohexamer.</text>
</comment>
<dbReference type="Pfam" id="PF06480">
    <property type="entry name" value="FtsH_ext"/>
    <property type="match status" value="1"/>
</dbReference>
<dbReference type="RefSeq" id="WP_124068613.1">
    <property type="nucleotide sequence ID" value="NZ_CBCRXF010000016.1"/>
</dbReference>
<evidence type="ECO:0000256" key="12">
    <source>
        <dbReference type="ARBA" id="ARBA00023136"/>
    </source>
</evidence>
<dbReference type="Gene3D" id="1.10.8.60">
    <property type="match status" value="1"/>
</dbReference>
<feature type="active site" evidence="14">
    <location>
        <position position="426"/>
    </location>
</feature>
<dbReference type="InterPro" id="IPR000642">
    <property type="entry name" value="Peptidase_M41"/>
</dbReference>
<feature type="region of interest" description="Disordered" evidence="16">
    <location>
        <begin position="603"/>
        <end position="669"/>
    </location>
</feature>
<dbReference type="InterPro" id="IPR003960">
    <property type="entry name" value="ATPase_AAA_CS"/>
</dbReference>
<evidence type="ECO:0000256" key="6">
    <source>
        <dbReference type="ARBA" id="ARBA00022741"/>
    </source>
</evidence>
<dbReference type="Gene3D" id="3.40.50.300">
    <property type="entry name" value="P-loop containing nucleotide triphosphate hydrolases"/>
    <property type="match status" value="1"/>
</dbReference>
<dbReference type="GO" id="GO:0008270">
    <property type="term" value="F:zinc ion binding"/>
    <property type="evidence" value="ECO:0007669"/>
    <property type="project" value="UniProtKB-UniRule"/>
</dbReference>
<gene>
    <name evidence="18" type="primary">ftsH_1</name>
    <name evidence="14" type="synonym">ftsH</name>
    <name evidence="18" type="ORF">FILTAD_00158</name>
</gene>
<dbReference type="InterPro" id="IPR003593">
    <property type="entry name" value="AAA+_ATPase"/>
</dbReference>
<evidence type="ECO:0000313" key="18">
    <source>
        <dbReference type="EMBL" id="VDC18875.1"/>
    </source>
</evidence>
<dbReference type="InterPro" id="IPR041569">
    <property type="entry name" value="AAA_lid_3"/>
</dbReference>
<keyword evidence="7 14" id="KW-0378">Hydrolase</keyword>
<dbReference type="GO" id="GO:0005886">
    <property type="term" value="C:plasma membrane"/>
    <property type="evidence" value="ECO:0007669"/>
    <property type="project" value="UniProtKB-SubCell"/>
</dbReference>
<sequence>MNRIFRYFLLYGLVFLAIMGIFSSLNKTNPKTKPITYSEFIVALNDGKVENVTFQPDQLVYEVTGKMKGYKDGEQFITNAPQDDKELLNDVRKMTKVDFLKAPETSAWVAFFTGLLPFIIIFILFFFLLNQAQGGGGGGGRMMNFGKSKAKLHTDDRKKVRFTDVAGADEEKAELVEVVDFLKDSRKFAEVGARIPKGILLVGPSGTGKTLLARAVAGEAGVPFFSISGSDFVEMFVGVGASRVRDLFENAKKNAPCIIFIDEIDAVGRQRGAGLGGGHDEREQTLNQLLVEMDGFGENEGVIIIAATNRPDILDPALLRPGRFDRQITVGRPDVKGREAVLEVHARNKPLDDTVNLKALAQRTPGFSGADLENLLNEAALVAARRNKLKIDMADIDEATDRVIAGPAKTSRVISEKERNIVAFHEAGHVVVGLMLDDAEIVHKVTIVPRGQAGGYAVMLPKEDRYFMTKPELLDKIAGLLGGRVSEEVVLGEVSTGAHNDFQRATGIARSMVTEYGMSDKLGPMQFGQAQGGNVFLGRDFNSEQNYSESIAYEIDQEMQRIIKEQYARTKQILTEKRELLDLIATTLLEVETLDAEQINHLKDHGTLPDRPYENKDNGISLNKNDATESEDAANPDVTGAPTDPSIGDLPKDMNPEQPLKPIDEERKG</sequence>
<dbReference type="PROSITE" id="PS00674">
    <property type="entry name" value="AAA"/>
    <property type="match status" value="1"/>
</dbReference>
<keyword evidence="10 14" id="KW-1133">Transmembrane helix</keyword>
<evidence type="ECO:0000256" key="5">
    <source>
        <dbReference type="ARBA" id="ARBA00022723"/>
    </source>
</evidence>
<dbReference type="GO" id="GO:0016887">
    <property type="term" value="F:ATP hydrolysis activity"/>
    <property type="evidence" value="ECO:0007669"/>
    <property type="project" value="UniProtKB-UniRule"/>
</dbReference>
<keyword evidence="11 14" id="KW-0482">Metalloprotease</keyword>
<dbReference type="GO" id="GO:0004176">
    <property type="term" value="F:ATP-dependent peptidase activity"/>
    <property type="evidence" value="ECO:0007669"/>
    <property type="project" value="InterPro"/>
</dbReference>
<accession>A0A3P5W6C2</accession>
<keyword evidence="12 14" id="KW-0472">Membrane</keyword>
<keyword evidence="6 14" id="KW-0547">Nucleotide-binding</keyword>
<dbReference type="FunFam" id="1.10.8.60:FF:000001">
    <property type="entry name" value="ATP-dependent zinc metalloprotease FtsH"/>
    <property type="match status" value="1"/>
</dbReference>
<dbReference type="GO" id="GO:0004222">
    <property type="term" value="F:metalloendopeptidase activity"/>
    <property type="evidence" value="ECO:0007669"/>
    <property type="project" value="InterPro"/>
</dbReference>
<dbReference type="SUPFAM" id="SSF52540">
    <property type="entry name" value="P-loop containing nucleoside triphosphate hydrolases"/>
    <property type="match status" value="1"/>
</dbReference>
<feature type="binding site" evidence="14">
    <location>
        <position position="501"/>
    </location>
    <ligand>
        <name>Zn(2+)</name>
        <dbReference type="ChEBI" id="CHEBI:29105"/>
        <note>catalytic</note>
    </ligand>
</feature>
<evidence type="ECO:0000256" key="16">
    <source>
        <dbReference type="SAM" id="MobiDB-lite"/>
    </source>
</evidence>
<evidence type="ECO:0000256" key="4">
    <source>
        <dbReference type="ARBA" id="ARBA00022692"/>
    </source>
</evidence>
<comment type="subcellular location">
    <subcellularLocation>
        <location evidence="14">Cell membrane</location>
        <topology evidence="14">Multi-pass membrane protein</topology>
        <orientation evidence="14">Cytoplasmic side</orientation>
    </subcellularLocation>
    <subcellularLocation>
        <location evidence="1">Membrane</location>
    </subcellularLocation>
</comment>
<dbReference type="AlphaFoldDB" id="A0A3P5W6C2"/>
<comment type="similarity">
    <text evidence="13 14">In the central section; belongs to the AAA ATPase family.</text>
</comment>
<evidence type="ECO:0000256" key="15">
    <source>
        <dbReference type="RuleBase" id="RU003651"/>
    </source>
</evidence>
<reference evidence="18 19" key="1">
    <citation type="submission" date="2018-11" db="EMBL/GenBank/DDBJ databases">
        <authorList>
            <person name="Criscuolo A."/>
        </authorList>
    </citation>
    <scope>NUCLEOTIDE SEQUENCE [LARGE SCALE GENOMIC DNA]</scope>
    <source>
        <strain evidence="18">ATB-66</strain>
    </source>
</reference>
<evidence type="ECO:0000259" key="17">
    <source>
        <dbReference type="SMART" id="SM00382"/>
    </source>
</evidence>
<feature type="transmembrane region" description="Helical" evidence="14">
    <location>
        <begin position="7"/>
        <end position="25"/>
    </location>
</feature>
<keyword evidence="5 14" id="KW-0479">Metal-binding</keyword>
<organism evidence="18 19">
    <name type="scientific">Filibacter tadaridae</name>
    <dbReference type="NCBI Taxonomy" id="2483811"/>
    <lineage>
        <taxon>Bacteria</taxon>
        <taxon>Bacillati</taxon>
        <taxon>Bacillota</taxon>
        <taxon>Bacilli</taxon>
        <taxon>Bacillales</taxon>
        <taxon>Caryophanaceae</taxon>
        <taxon>Filibacter</taxon>
    </lineage>
</organism>
<keyword evidence="9 14" id="KW-0067">ATP-binding</keyword>
<dbReference type="InterPro" id="IPR027417">
    <property type="entry name" value="P-loop_NTPase"/>
</dbReference>
<feature type="binding site" evidence="14">
    <location>
        <position position="429"/>
    </location>
    <ligand>
        <name>Zn(2+)</name>
        <dbReference type="ChEBI" id="CHEBI:29105"/>
        <note>catalytic</note>
    </ligand>
</feature>
<evidence type="ECO:0000256" key="1">
    <source>
        <dbReference type="ARBA" id="ARBA00004370"/>
    </source>
</evidence>
<feature type="domain" description="AAA+ ATPase" evidence="17">
    <location>
        <begin position="195"/>
        <end position="334"/>
    </location>
</feature>
<dbReference type="Gene3D" id="1.20.58.760">
    <property type="entry name" value="Peptidase M41"/>
    <property type="match status" value="1"/>
</dbReference>
<dbReference type="PANTHER" id="PTHR23076">
    <property type="entry name" value="METALLOPROTEASE M41 FTSH"/>
    <property type="match status" value="1"/>
</dbReference>